<gene>
    <name evidence="1" type="primary">LOC112294859</name>
</gene>
<proteinExistence type="predicted"/>
<dbReference type="EnsemblPlants" id="Pp3c17_5190V3.5">
    <property type="protein sequence ID" value="Pp3c17_5190V3.5"/>
    <property type="gene ID" value="Pp3c17_5190"/>
</dbReference>
<organism evidence="1 2">
    <name type="scientific">Physcomitrium patens</name>
    <name type="common">Spreading-leaved earth moss</name>
    <name type="synonym">Physcomitrella patens</name>
    <dbReference type="NCBI Taxonomy" id="3218"/>
    <lineage>
        <taxon>Eukaryota</taxon>
        <taxon>Viridiplantae</taxon>
        <taxon>Streptophyta</taxon>
        <taxon>Embryophyta</taxon>
        <taxon>Bryophyta</taxon>
        <taxon>Bryophytina</taxon>
        <taxon>Bryopsida</taxon>
        <taxon>Funariidae</taxon>
        <taxon>Funariales</taxon>
        <taxon>Funariaceae</taxon>
        <taxon>Physcomitrium</taxon>
    </lineage>
</organism>
<evidence type="ECO:0000313" key="1">
    <source>
        <dbReference type="EnsemblPlants" id="Pp3c17_5190V3.5"/>
    </source>
</evidence>
<dbReference type="PANTHER" id="PTHR15852">
    <property type="entry name" value="PLASTID TRANSCRIPTIONALLY ACTIVE PROTEIN"/>
    <property type="match status" value="1"/>
</dbReference>
<accession>A0A7I4BCR5</accession>
<dbReference type="PANTHER" id="PTHR15852:SF54">
    <property type="entry name" value="PROTEIN SSUH2 HOMOLOG"/>
    <property type="match status" value="1"/>
</dbReference>
<sequence>MSIPQAIMTQVYDFASNSSPFLTSTKLSQGVHKSGSCCGYSRPGRAVAAHEGFNLMGGAWLRPSRTMKVKSEENVRLEPRVIPDPPCIVCKGSGKVKCNRCTGRGRLNFQKLAMLPKGEWPQWCWDCRGCGMSYCRRCLGTGEKRGVIGFHFPDDDESSKGISDVFSFLGVEISLLQSLPSCSLDS</sequence>
<dbReference type="Gramene" id="Pp3c17_5190V3.5">
    <property type="protein sequence ID" value="Pp3c17_5190V3.5"/>
    <property type="gene ID" value="Pp3c17_5190"/>
</dbReference>
<dbReference type="EnsemblPlants" id="Pp3c17_5190V3.4">
    <property type="protein sequence ID" value="Pp3c17_5190V3.4"/>
    <property type="gene ID" value="Pp3c17_5190"/>
</dbReference>
<reference evidence="1 2" key="1">
    <citation type="journal article" date="2008" name="Science">
        <title>The Physcomitrella genome reveals evolutionary insights into the conquest of land by plants.</title>
        <authorList>
            <person name="Rensing S."/>
            <person name="Lang D."/>
            <person name="Zimmer A."/>
            <person name="Terry A."/>
            <person name="Salamov A."/>
            <person name="Shapiro H."/>
            <person name="Nishiyama T."/>
            <person name="Perroud P.-F."/>
            <person name="Lindquist E."/>
            <person name="Kamisugi Y."/>
            <person name="Tanahashi T."/>
            <person name="Sakakibara K."/>
            <person name="Fujita T."/>
            <person name="Oishi K."/>
            <person name="Shin-I T."/>
            <person name="Kuroki Y."/>
            <person name="Toyoda A."/>
            <person name="Suzuki Y."/>
            <person name="Hashimoto A."/>
            <person name="Yamaguchi K."/>
            <person name="Sugano A."/>
            <person name="Kohara Y."/>
            <person name="Fujiyama A."/>
            <person name="Anterola A."/>
            <person name="Aoki S."/>
            <person name="Ashton N."/>
            <person name="Barbazuk W.B."/>
            <person name="Barker E."/>
            <person name="Bennetzen J."/>
            <person name="Bezanilla M."/>
            <person name="Blankenship R."/>
            <person name="Cho S.H."/>
            <person name="Dutcher S."/>
            <person name="Estelle M."/>
            <person name="Fawcett J.A."/>
            <person name="Gundlach H."/>
            <person name="Hanada K."/>
            <person name="Heyl A."/>
            <person name="Hicks K.A."/>
            <person name="Hugh J."/>
            <person name="Lohr M."/>
            <person name="Mayer K."/>
            <person name="Melkozernov A."/>
            <person name="Murata T."/>
            <person name="Nelson D."/>
            <person name="Pils B."/>
            <person name="Prigge M."/>
            <person name="Reiss B."/>
            <person name="Renner T."/>
            <person name="Rombauts S."/>
            <person name="Rushton P."/>
            <person name="Sanderfoot A."/>
            <person name="Schween G."/>
            <person name="Shiu S.-H."/>
            <person name="Stueber K."/>
            <person name="Theodoulou F.L."/>
            <person name="Tu H."/>
            <person name="Van de Peer Y."/>
            <person name="Verrier P.J."/>
            <person name="Waters E."/>
            <person name="Wood A."/>
            <person name="Yang L."/>
            <person name="Cove D."/>
            <person name="Cuming A."/>
            <person name="Hasebe M."/>
            <person name="Lucas S."/>
            <person name="Mishler D.B."/>
            <person name="Reski R."/>
            <person name="Grigoriev I."/>
            <person name="Quatrano R.S."/>
            <person name="Boore J.L."/>
        </authorList>
    </citation>
    <scope>NUCLEOTIDE SEQUENCE [LARGE SCALE GENOMIC DNA]</scope>
    <source>
        <strain evidence="1 2">cv. Gransden 2004</strain>
    </source>
</reference>
<dbReference type="SUPFAM" id="SSF57938">
    <property type="entry name" value="DnaJ/Hsp40 cysteine-rich domain"/>
    <property type="match status" value="1"/>
</dbReference>
<keyword evidence="2" id="KW-1185">Reference proteome</keyword>
<reference evidence="1" key="3">
    <citation type="submission" date="2020-12" db="UniProtKB">
        <authorList>
            <consortium name="EnsemblPlants"/>
        </authorList>
    </citation>
    <scope>IDENTIFICATION</scope>
</reference>
<dbReference type="InterPro" id="IPR036410">
    <property type="entry name" value="HSP_DnaJ_Cys-rich_dom_sf"/>
</dbReference>
<dbReference type="AlphaFoldDB" id="A0A7I4BCR5"/>
<protein>
    <submittedName>
        <fullName evidence="1">Uncharacterized protein</fullName>
    </submittedName>
</protein>
<dbReference type="Proteomes" id="UP000006727">
    <property type="component" value="Chromosome 17"/>
</dbReference>
<evidence type="ECO:0000313" key="2">
    <source>
        <dbReference type="Proteomes" id="UP000006727"/>
    </source>
</evidence>
<name>A0A7I4BCR5_PHYPA</name>
<dbReference type="EMBL" id="ABEU02000017">
    <property type="status" value="NOT_ANNOTATED_CDS"/>
    <property type="molecule type" value="Genomic_DNA"/>
</dbReference>
<reference evidence="1 2" key="2">
    <citation type="journal article" date="2018" name="Plant J.">
        <title>The Physcomitrella patens chromosome-scale assembly reveals moss genome structure and evolution.</title>
        <authorList>
            <person name="Lang D."/>
            <person name="Ullrich K.K."/>
            <person name="Murat F."/>
            <person name="Fuchs J."/>
            <person name="Jenkins J."/>
            <person name="Haas F.B."/>
            <person name="Piednoel M."/>
            <person name="Gundlach H."/>
            <person name="Van Bel M."/>
            <person name="Meyberg R."/>
            <person name="Vives C."/>
            <person name="Morata J."/>
            <person name="Symeonidi A."/>
            <person name="Hiss M."/>
            <person name="Muchero W."/>
            <person name="Kamisugi Y."/>
            <person name="Saleh O."/>
            <person name="Blanc G."/>
            <person name="Decker E.L."/>
            <person name="van Gessel N."/>
            <person name="Grimwood J."/>
            <person name="Hayes R.D."/>
            <person name="Graham S.W."/>
            <person name="Gunter L.E."/>
            <person name="McDaniel S.F."/>
            <person name="Hoernstein S.N.W."/>
            <person name="Larsson A."/>
            <person name="Li F.W."/>
            <person name="Perroud P.F."/>
            <person name="Phillips J."/>
            <person name="Ranjan P."/>
            <person name="Rokshar D.S."/>
            <person name="Rothfels C.J."/>
            <person name="Schneider L."/>
            <person name="Shu S."/>
            <person name="Stevenson D.W."/>
            <person name="Thummler F."/>
            <person name="Tillich M."/>
            <person name="Villarreal Aguilar J.C."/>
            <person name="Widiez T."/>
            <person name="Wong G.K."/>
            <person name="Wymore A."/>
            <person name="Zhang Y."/>
            <person name="Zimmer A.D."/>
            <person name="Quatrano R.S."/>
            <person name="Mayer K.F.X."/>
            <person name="Goodstein D."/>
            <person name="Casacuberta J.M."/>
            <person name="Vandepoele K."/>
            <person name="Reski R."/>
            <person name="Cuming A.C."/>
            <person name="Tuskan G.A."/>
            <person name="Maumus F."/>
            <person name="Salse J."/>
            <person name="Schmutz J."/>
            <person name="Rensing S.A."/>
        </authorList>
    </citation>
    <scope>NUCLEOTIDE SEQUENCE [LARGE SCALE GENOMIC DNA]</scope>
    <source>
        <strain evidence="1 2">cv. Gransden 2004</strain>
    </source>
</reference>
<dbReference type="Gramene" id="Pp3c17_5190V3.4">
    <property type="protein sequence ID" value="Pp3c17_5190V3.4"/>
    <property type="gene ID" value="Pp3c17_5190"/>
</dbReference>